<proteinExistence type="predicted"/>
<sequence length="99" mass="10982">MHPDHGIDRDHGGPRSDLNERPAPRLFATGCQGSASGRRRAILPDPRHHPDLIRCPATPGSIWRAAASPHRRSNNGSTDGSRHRGHRSREFHHAAARIR</sequence>
<protein>
    <submittedName>
        <fullName evidence="2">Uncharacterized protein</fullName>
    </submittedName>
</protein>
<organism evidence="2 3">
    <name type="scientific">Acidiphilium cryptum (strain JF-5)</name>
    <dbReference type="NCBI Taxonomy" id="349163"/>
    <lineage>
        <taxon>Bacteria</taxon>
        <taxon>Pseudomonadati</taxon>
        <taxon>Pseudomonadota</taxon>
        <taxon>Alphaproteobacteria</taxon>
        <taxon>Acetobacterales</taxon>
        <taxon>Acidocellaceae</taxon>
        <taxon>Acidiphilium</taxon>
    </lineage>
</organism>
<dbReference type="AlphaFoldDB" id="A5FYT9"/>
<evidence type="ECO:0000256" key="1">
    <source>
        <dbReference type="SAM" id="MobiDB-lite"/>
    </source>
</evidence>
<reference evidence="2 3" key="1">
    <citation type="submission" date="2007-05" db="EMBL/GenBank/DDBJ databases">
        <title>Complete sequence of chromosome of Acidiphilium cryptum JF-5.</title>
        <authorList>
            <consortium name="US DOE Joint Genome Institute"/>
            <person name="Copeland A."/>
            <person name="Lucas S."/>
            <person name="Lapidus A."/>
            <person name="Barry K."/>
            <person name="Detter J.C."/>
            <person name="Glavina del Rio T."/>
            <person name="Hammon N."/>
            <person name="Israni S."/>
            <person name="Dalin E."/>
            <person name="Tice H."/>
            <person name="Pitluck S."/>
            <person name="Sims D."/>
            <person name="Brettin T."/>
            <person name="Bruce D."/>
            <person name="Han C."/>
            <person name="Schmutz J."/>
            <person name="Larimer F."/>
            <person name="Land M."/>
            <person name="Hauser L."/>
            <person name="Kyrpides N."/>
            <person name="Kim E."/>
            <person name="Magnuson T."/>
            <person name="Richardson P."/>
        </authorList>
    </citation>
    <scope>NUCLEOTIDE SEQUENCE [LARGE SCALE GENOMIC DNA]</scope>
    <source>
        <strain evidence="2 3">JF-5</strain>
    </source>
</reference>
<keyword evidence="3" id="KW-1185">Reference proteome</keyword>
<evidence type="ECO:0000313" key="3">
    <source>
        <dbReference type="Proteomes" id="UP000000245"/>
    </source>
</evidence>
<dbReference type="KEGG" id="acr:Acry_1565"/>
<name>A5FYT9_ACICJ</name>
<evidence type="ECO:0000313" key="2">
    <source>
        <dbReference type="EMBL" id="ABQ30771.1"/>
    </source>
</evidence>
<feature type="region of interest" description="Disordered" evidence="1">
    <location>
        <begin position="1"/>
        <end position="99"/>
    </location>
</feature>
<gene>
    <name evidence="2" type="ordered locus">Acry_1565</name>
</gene>
<dbReference type="HOGENOM" id="CLU_2314011_0_0_5"/>
<feature type="compositionally biased region" description="Basic and acidic residues" evidence="1">
    <location>
        <begin position="1"/>
        <end position="23"/>
    </location>
</feature>
<accession>A5FYT9</accession>
<dbReference type="Proteomes" id="UP000000245">
    <property type="component" value="Chromosome"/>
</dbReference>
<feature type="compositionally biased region" description="Basic residues" evidence="1">
    <location>
        <begin position="83"/>
        <end position="99"/>
    </location>
</feature>
<dbReference type="EMBL" id="CP000697">
    <property type="protein sequence ID" value="ABQ30771.1"/>
    <property type="molecule type" value="Genomic_DNA"/>
</dbReference>